<keyword evidence="3" id="KW-1185">Reference proteome</keyword>
<protein>
    <submittedName>
        <fullName evidence="2">Uncharacterized protein</fullName>
    </submittedName>
</protein>
<organism evidence="2 3">
    <name type="scientific">Rosa chinensis</name>
    <name type="common">China rose</name>
    <dbReference type="NCBI Taxonomy" id="74649"/>
    <lineage>
        <taxon>Eukaryota</taxon>
        <taxon>Viridiplantae</taxon>
        <taxon>Streptophyta</taxon>
        <taxon>Embryophyta</taxon>
        <taxon>Tracheophyta</taxon>
        <taxon>Spermatophyta</taxon>
        <taxon>Magnoliopsida</taxon>
        <taxon>eudicotyledons</taxon>
        <taxon>Gunneridae</taxon>
        <taxon>Pentapetalae</taxon>
        <taxon>rosids</taxon>
        <taxon>fabids</taxon>
        <taxon>Rosales</taxon>
        <taxon>Rosaceae</taxon>
        <taxon>Rosoideae</taxon>
        <taxon>Rosoideae incertae sedis</taxon>
        <taxon>Rosa</taxon>
    </lineage>
</organism>
<name>A0A2P6SCF6_ROSCH</name>
<feature type="transmembrane region" description="Helical" evidence="1">
    <location>
        <begin position="57"/>
        <end position="76"/>
    </location>
</feature>
<keyword evidence="1" id="KW-0472">Membrane</keyword>
<dbReference type="Proteomes" id="UP000238479">
    <property type="component" value="Chromosome 1"/>
</dbReference>
<reference evidence="2 3" key="1">
    <citation type="journal article" date="2018" name="Nat. Genet.">
        <title>The Rosa genome provides new insights in the design of modern roses.</title>
        <authorList>
            <person name="Bendahmane M."/>
        </authorList>
    </citation>
    <scope>NUCLEOTIDE SEQUENCE [LARGE SCALE GENOMIC DNA]</scope>
    <source>
        <strain evidence="3">cv. Old Blush</strain>
    </source>
</reference>
<gene>
    <name evidence="2" type="ORF">RchiOBHm_Chr1g0334921</name>
</gene>
<keyword evidence="1" id="KW-0812">Transmembrane</keyword>
<proteinExistence type="predicted"/>
<dbReference type="EMBL" id="PDCK01000039">
    <property type="protein sequence ID" value="PRQ56360.1"/>
    <property type="molecule type" value="Genomic_DNA"/>
</dbReference>
<dbReference type="Gramene" id="PRQ56360">
    <property type="protein sequence ID" value="PRQ56360"/>
    <property type="gene ID" value="RchiOBHm_Chr1g0334921"/>
</dbReference>
<accession>A0A2P6SCF6</accession>
<keyword evidence="1" id="KW-1133">Transmembrane helix</keyword>
<comment type="caution">
    <text evidence="2">The sequence shown here is derived from an EMBL/GenBank/DDBJ whole genome shotgun (WGS) entry which is preliminary data.</text>
</comment>
<evidence type="ECO:0000256" key="1">
    <source>
        <dbReference type="SAM" id="Phobius"/>
    </source>
</evidence>
<evidence type="ECO:0000313" key="3">
    <source>
        <dbReference type="Proteomes" id="UP000238479"/>
    </source>
</evidence>
<evidence type="ECO:0000313" key="2">
    <source>
        <dbReference type="EMBL" id="PRQ56360.1"/>
    </source>
</evidence>
<sequence length="134" mass="15081">MILIQLGTTPCTCYRKRLDCAGELLQLRGYLKLIELGLKVHGALRCLAFLSMDLDDIVVLKLILALFPCLLTIVSSPQVCDKYLRTKSYSIVYSCIAVMGVMSGVYKVFDLLSILGSYDLKCVKLSFFYYELTD</sequence>
<feature type="transmembrane region" description="Helical" evidence="1">
    <location>
        <begin position="88"/>
        <end position="109"/>
    </location>
</feature>
<dbReference type="STRING" id="74649.A0A2P6SCF6"/>
<dbReference type="AlphaFoldDB" id="A0A2P6SCF6"/>